<evidence type="ECO:0000259" key="6">
    <source>
        <dbReference type="Pfam" id="PF03275"/>
    </source>
</evidence>
<keyword evidence="4" id="KW-0274">FAD</keyword>
<evidence type="ECO:0000256" key="1">
    <source>
        <dbReference type="ARBA" id="ARBA00001974"/>
    </source>
</evidence>
<dbReference type="PANTHER" id="PTHR21197:SF0">
    <property type="entry name" value="UDP-GALACTOPYRANOSE MUTASE"/>
    <property type="match status" value="1"/>
</dbReference>
<dbReference type="InterPro" id="IPR004379">
    <property type="entry name" value="UDP-GALP_mutase"/>
</dbReference>
<comment type="similarity">
    <text evidence="2">Belongs to the UDP-galactopyranose/dTDP-fucopyranose mutase family.</text>
</comment>
<organism evidence="7">
    <name type="scientific">Megaviridae environmental sample</name>
    <dbReference type="NCBI Taxonomy" id="1737588"/>
    <lineage>
        <taxon>Viruses</taxon>
        <taxon>Varidnaviria</taxon>
        <taxon>Bamfordvirae</taxon>
        <taxon>Nucleocytoviricota</taxon>
        <taxon>Megaviricetes</taxon>
        <taxon>Imitervirales</taxon>
        <taxon>Mimiviridae</taxon>
        <taxon>environmental samples</taxon>
    </lineage>
</organism>
<dbReference type="SUPFAM" id="SSF54373">
    <property type="entry name" value="FAD-linked reductases, C-terminal domain"/>
    <property type="match status" value="1"/>
</dbReference>
<dbReference type="SUPFAM" id="SSF51971">
    <property type="entry name" value="Nucleotide-binding domain"/>
    <property type="match status" value="1"/>
</dbReference>
<name>A0A5J6VKV1_9VIRU</name>
<dbReference type="NCBIfam" id="TIGR00031">
    <property type="entry name" value="UDP-GALP_mutase"/>
    <property type="match status" value="1"/>
</dbReference>
<dbReference type="Pfam" id="PF03275">
    <property type="entry name" value="GLF"/>
    <property type="match status" value="1"/>
</dbReference>
<dbReference type="Gene3D" id="3.40.50.720">
    <property type="entry name" value="NAD(P)-binding Rossmann-like Domain"/>
    <property type="match status" value="3"/>
</dbReference>
<dbReference type="PANTHER" id="PTHR21197">
    <property type="entry name" value="UDP-GALACTOPYRANOSE MUTASE"/>
    <property type="match status" value="1"/>
</dbReference>
<dbReference type="Pfam" id="PF13450">
    <property type="entry name" value="NAD_binding_8"/>
    <property type="match status" value="1"/>
</dbReference>
<dbReference type="GO" id="GO:0050660">
    <property type="term" value="F:flavin adenine dinucleotide binding"/>
    <property type="evidence" value="ECO:0007669"/>
    <property type="project" value="TreeGrafter"/>
</dbReference>
<dbReference type="EMBL" id="MN448289">
    <property type="protein sequence ID" value="QFG74489.1"/>
    <property type="molecule type" value="Genomic_DNA"/>
</dbReference>
<reference evidence="7" key="1">
    <citation type="journal article" date="2019" name="Philos. Trans. R. Soc. Lond., B, Biol. Sci.">
        <title>Targeted metagenomic recovery of four divergent viruses reveals shared and distinctive characteristics of giant viruses of marine eukaryotes.</title>
        <authorList>
            <person name="Needham D.M."/>
            <person name="Poirier C."/>
            <person name="Hehenberger E."/>
            <person name="Jimenez V."/>
            <person name="Swalwell J.E."/>
            <person name="Santoro A.E."/>
            <person name="Worden A.Z."/>
        </authorList>
    </citation>
    <scope>NUCLEOTIDE SEQUENCE</scope>
    <source>
        <strain evidence="7">MPacV-611</strain>
    </source>
</reference>
<proteinExistence type="inferred from homology"/>
<evidence type="ECO:0000256" key="5">
    <source>
        <dbReference type="ARBA" id="ARBA00023235"/>
    </source>
</evidence>
<keyword evidence="5" id="KW-0413">Isomerase</keyword>
<keyword evidence="3" id="KW-0285">Flavoprotein</keyword>
<evidence type="ECO:0000313" key="7">
    <source>
        <dbReference type="EMBL" id="QFG74489.1"/>
    </source>
</evidence>
<sequence>MSLVNYDVIVVGAGLSGIVMAERFASILNKRVLVIDKRNHIGGNCYDFIDEDTGILLNQYGAHLFHTNDTEVFQYINKFCKWKRWEHNVVGLVDNQYVSIPANITTVNYLCNEQIKNSDEMDKWLSSNQVNYDKIDNSEQMAKSRVGNILYEKLFKHYTYKQWNCYPNDLLPEVLARIPVRNNYDTRYFSDKYQVLPEKGYTYFFNKIVEKNPLITVKLNTDYFKLNKEITDQIVIYTGPIDHYFSQSGFPSLEYRSILFETEKIFNTNYYQQNSVVNYPDPNTPYTRCVEYKHFLNQNSKHTIIVKEKTTSSGEPYYPVLNDKNIKLYEKYVELAKKEKNVHFIGRLASYKYFNMDQAIRNSMDYFKNNFLSNNINVFK</sequence>
<dbReference type="InterPro" id="IPR015899">
    <property type="entry name" value="UDP-GalPyranose_mutase_C"/>
</dbReference>
<accession>A0A5J6VKV1</accession>
<evidence type="ECO:0000256" key="4">
    <source>
        <dbReference type="ARBA" id="ARBA00022827"/>
    </source>
</evidence>
<evidence type="ECO:0000256" key="3">
    <source>
        <dbReference type="ARBA" id="ARBA00022630"/>
    </source>
</evidence>
<dbReference type="GO" id="GO:0008767">
    <property type="term" value="F:UDP-galactopyranose mutase activity"/>
    <property type="evidence" value="ECO:0007669"/>
    <property type="project" value="InterPro"/>
</dbReference>
<feature type="domain" description="UDP-galactopyranose mutase C-terminal" evidence="6">
    <location>
        <begin position="153"/>
        <end position="353"/>
    </location>
</feature>
<evidence type="ECO:0000256" key="2">
    <source>
        <dbReference type="ARBA" id="ARBA00009321"/>
    </source>
</evidence>
<comment type="cofactor">
    <cofactor evidence="1">
        <name>FAD</name>
        <dbReference type="ChEBI" id="CHEBI:57692"/>
    </cofactor>
</comment>
<protein>
    <submittedName>
        <fullName evidence="7">UDP-galactopyranose mutase</fullName>
    </submittedName>
</protein>